<dbReference type="PANTHER" id="PTHR21824">
    <property type="entry name" value="TRANSMEMBRANE PROTEIN 177"/>
    <property type="match status" value="1"/>
</dbReference>
<sequence length="321" mass="36203">MNHFLSRIGRSTFGRHFMPTLSCATFAGYLGFHTISHDLIRKLFVAQGPDGRPAQISDYLRDIITEVFGEVEQAGFHADVFKLKNFTCPQPVIRWFASSTLDPIVYGMTDFATGVSIGVPNSYNYQKPDDLPDSVFVVKKLAIVRSPQGREREQQDQQQQIADDEVLLEKREREPTVLVRKIDKNSEEGQEYIDSLLLSEKAKRFSIARELYVADSYRPLLHSIVVAIAPTAAITTSRAYVHTLKLKDHHISHRLPGYFLAGVLGYGLYTLLSDAIEEYIAKKANGRAKAMGENYVAGAEEYFKKQVIRDRILGIASKKIM</sequence>
<protein>
    <submittedName>
        <fullName evidence="1">Transmembrane protein 177</fullName>
    </submittedName>
</protein>
<dbReference type="AlphaFoldDB" id="A0A6G1SF58"/>
<dbReference type="PANTHER" id="PTHR21824:SF4">
    <property type="entry name" value="TRANSMEMBRANE PROTEIN 177"/>
    <property type="match status" value="1"/>
</dbReference>
<dbReference type="EMBL" id="GGYP01004238">
    <property type="protein sequence ID" value="MDE49009.1"/>
    <property type="molecule type" value="Transcribed_RNA"/>
</dbReference>
<dbReference type="InterPro" id="IPR026620">
    <property type="entry name" value="TMEM177"/>
</dbReference>
<keyword evidence="1" id="KW-0472">Membrane</keyword>
<proteinExistence type="predicted"/>
<keyword evidence="1" id="KW-0812">Transmembrane</keyword>
<name>A0A6G1SF58_9ACAR</name>
<accession>A0A6G1SF58</accession>
<organism evidence="1">
    <name type="scientific">Aceria tosichella</name>
    <name type="common">wheat curl mite</name>
    <dbReference type="NCBI Taxonomy" id="561515"/>
    <lineage>
        <taxon>Eukaryota</taxon>
        <taxon>Metazoa</taxon>
        <taxon>Ecdysozoa</taxon>
        <taxon>Arthropoda</taxon>
        <taxon>Chelicerata</taxon>
        <taxon>Arachnida</taxon>
        <taxon>Acari</taxon>
        <taxon>Acariformes</taxon>
        <taxon>Trombidiformes</taxon>
        <taxon>Prostigmata</taxon>
        <taxon>Eupodina</taxon>
        <taxon>Eriophyoidea</taxon>
        <taxon>Eriophyidae</taxon>
        <taxon>Eriophyinae</taxon>
        <taxon>Aceriini</taxon>
        <taxon>Aceria</taxon>
    </lineage>
</organism>
<reference evidence="1" key="1">
    <citation type="submission" date="2018-10" db="EMBL/GenBank/DDBJ databases">
        <title>Transcriptome assembly of Aceria tosichella (Wheat curl mite) Type 2.</title>
        <authorList>
            <person name="Scully E.D."/>
            <person name="Geib S.M."/>
            <person name="Palmer N.A."/>
            <person name="Gupta A.K."/>
            <person name="Sarath G."/>
            <person name="Tatineni S."/>
        </authorList>
    </citation>
    <scope>NUCLEOTIDE SEQUENCE</scope>
    <source>
        <strain evidence="1">LincolnNE</strain>
    </source>
</reference>
<evidence type="ECO:0000313" key="1">
    <source>
        <dbReference type="EMBL" id="MDE49009.1"/>
    </source>
</evidence>
<dbReference type="GO" id="GO:0016020">
    <property type="term" value="C:membrane"/>
    <property type="evidence" value="ECO:0007669"/>
    <property type="project" value="TreeGrafter"/>
</dbReference>
<gene>
    <name evidence="1" type="primary">tmem177</name>
    <name evidence="1" type="ORF">g.8871</name>
</gene>